<dbReference type="EMBL" id="SPLM01000110">
    <property type="protein sequence ID" value="TMW58782.1"/>
    <property type="molecule type" value="Genomic_DNA"/>
</dbReference>
<evidence type="ECO:0000256" key="2">
    <source>
        <dbReference type="ARBA" id="ARBA00022448"/>
    </source>
</evidence>
<dbReference type="InterPro" id="IPR000595">
    <property type="entry name" value="cNMP-bd_dom"/>
</dbReference>
<evidence type="ECO:0000256" key="6">
    <source>
        <dbReference type="ARBA" id="ARBA00023136"/>
    </source>
</evidence>
<keyword evidence="8" id="KW-0407">Ion channel</keyword>
<feature type="transmembrane region" description="Helical" evidence="9">
    <location>
        <begin position="562"/>
        <end position="590"/>
    </location>
</feature>
<dbReference type="SMART" id="SM00100">
    <property type="entry name" value="cNMP"/>
    <property type="match status" value="1"/>
</dbReference>
<evidence type="ECO:0000313" key="12">
    <source>
        <dbReference type="Proteomes" id="UP000794436"/>
    </source>
</evidence>
<feature type="transmembrane region" description="Helical" evidence="9">
    <location>
        <begin position="77"/>
        <end position="95"/>
    </location>
</feature>
<dbReference type="OrthoDB" id="119241at2759"/>
<keyword evidence="5" id="KW-0406">Ion transport</keyword>
<comment type="subcellular location">
    <subcellularLocation>
        <location evidence="1">Membrane</location>
        <topology evidence="1">Multi-pass membrane protein</topology>
    </subcellularLocation>
</comment>
<reference evidence="11" key="1">
    <citation type="submission" date="2019-03" db="EMBL/GenBank/DDBJ databases">
        <title>Long read genome sequence of the mycoparasitic Pythium oligandrum ATCC 38472 isolated from sugarbeet rhizosphere.</title>
        <authorList>
            <person name="Gaulin E."/>
        </authorList>
    </citation>
    <scope>NUCLEOTIDE SEQUENCE</scope>
    <source>
        <strain evidence="11">ATCC 38472_TT</strain>
    </source>
</reference>
<evidence type="ECO:0000259" key="10">
    <source>
        <dbReference type="PROSITE" id="PS50042"/>
    </source>
</evidence>
<evidence type="ECO:0000256" key="7">
    <source>
        <dbReference type="ARBA" id="ARBA00023286"/>
    </source>
</evidence>
<feature type="transmembrane region" description="Helical" evidence="9">
    <location>
        <begin position="647"/>
        <end position="665"/>
    </location>
</feature>
<keyword evidence="7" id="KW-1071">Ligand-gated ion channel</keyword>
<protein>
    <recommendedName>
        <fullName evidence="10">Cyclic nucleotide-binding domain-containing protein</fullName>
    </recommendedName>
</protein>
<feature type="transmembrane region" description="Helical" evidence="9">
    <location>
        <begin position="46"/>
        <end position="65"/>
    </location>
</feature>
<feature type="transmembrane region" description="Helical" evidence="9">
    <location>
        <begin position="107"/>
        <end position="134"/>
    </location>
</feature>
<dbReference type="PROSITE" id="PS00889">
    <property type="entry name" value="CNMP_BINDING_2"/>
    <property type="match status" value="1"/>
</dbReference>
<name>A0A8K1CA97_PYTOL</name>
<accession>A0A8K1CA97</accession>
<evidence type="ECO:0000256" key="1">
    <source>
        <dbReference type="ARBA" id="ARBA00004141"/>
    </source>
</evidence>
<evidence type="ECO:0000256" key="8">
    <source>
        <dbReference type="ARBA" id="ARBA00023303"/>
    </source>
</evidence>
<dbReference type="CDD" id="cd00038">
    <property type="entry name" value="CAP_ED"/>
    <property type="match status" value="1"/>
</dbReference>
<keyword evidence="4 9" id="KW-1133">Transmembrane helix</keyword>
<dbReference type="InterPro" id="IPR018490">
    <property type="entry name" value="cNMP-bd_dom_sf"/>
</dbReference>
<dbReference type="PROSITE" id="PS00888">
    <property type="entry name" value="CNMP_BINDING_1"/>
    <property type="match status" value="1"/>
</dbReference>
<evidence type="ECO:0000256" key="4">
    <source>
        <dbReference type="ARBA" id="ARBA00022989"/>
    </source>
</evidence>
<proteinExistence type="predicted"/>
<keyword evidence="2" id="KW-0813">Transport</keyword>
<dbReference type="SUPFAM" id="SSF81324">
    <property type="entry name" value="Voltage-gated potassium channels"/>
    <property type="match status" value="1"/>
</dbReference>
<dbReference type="InterPro" id="IPR018488">
    <property type="entry name" value="cNMP-bd_CS"/>
</dbReference>
<dbReference type="PANTHER" id="PTHR45638:SF11">
    <property type="entry name" value="CYCLIC NUCLEOTIDE-GATED CATION CHANNEL SUBUNIT A"/>
    <property type="match status" value="1"/>
</dbReference>
<evidence type="ECO:0000256" key="5">
    <source>
        <dbReference type="ARBA" id="ARBA00023065"/>
    </source>
</evidence>
<dbReference type="GO" id="GO:0005221">
    <property type="term" value="F:intracellularly cyclic nucleotide-activated monoatomic cation channel activity"/>
    <property type="evidence" value="ECO:0007669"/>
    <property type="project" value="InterPro"/>
</dbReference>
<evidence type="ECO:0000313" key="11">
    <source>
        <dbReference type="EMBL" id="TMW58782.1"/>
    </source>
</evidence>
<dbReference type="PROSITE" id="PS50042">
    <property type="entry name" value="CNMP_BINDING_3"/>
    <property type="match status" value="1"/>
</dbReference>
<dbReference type="Proteomes" id="UP000794436">
    <property type="component" value="Unassembled WGS sequence"/>
</dbReference>
<keyword evidence="6 9" id="KW-0472">Membrane</keyword>
<keyword evidence="3 9" id="KW-0812">Transmembrane</keyword>
<dbReference type="Gene3D" id="2.60.120.10">
    <property type="entry name" value="Jelly Rolls"/>
    <property type="match status" value="1"/>
</dbReference>
<dbReference type="InterPro" id="IPR014710">
    <property type="entry name" value="RmlC-like_jellyroll"/>
</dbReference>
<dbReference type="Gene3D" id="1.10.287.630">
    <property type="entry name" value="Helix hairpin bin"/>
    <property type="match status" value="1"/>
</dbReference>
<feature type="transmembrane region" description="Helical" evidence="9">
    <location>
        <begin position="677"/>
        <end position="702"/>
    </location>
</feature>
<keyword evidence="12" id="KW-1185">Reference proteome</keyword>
<organism evidence="11 12">
    <name type="scientific">Pythium oligandrum</name>
    <name type="common">Mycoparasitic fungus</name>
    <dbReference type="NCBI Taxonomy" id="41045"/>
    <lineage>
        <taxon>Eukaryota</taxon>
        <taxon>Sar</taxon>
        <taxon>Stramenopiles</taxon>
        <taxon>Oomycota</taxon>
        <taxon>Peronosporomycetes</taxon>
        <taxon>Pythiales</taxon>
        <taxon>Pythiaceae</taxon>
        <taxon>Pythium</taxon>
    </lineage>
</organism>
<dbReference type="AlphaFoldDB" id="A0A8K1CA97"/>
<dbReference type="InterPro" id="IPR050866">
    <property type="entry name" value="CNG_cation_channel"/>
</dbReference>
<comment type="caution">
    <text evidence="11">The sequence shown here is derived from an EMBL/GenBank/DDBJ whole genome shotgun (WGS) entry which is preliminary data.</text>
</comment>
<gene>
    <name evidence="11" type="ORF">Poli38472_006927</name>
</gene>
<dbReference type="GO" id="GO:0016020">
    <property type="term" value="C:membrane"/>
    <property type="evidence" value="ECO:0007669"/>
    <property type="project" value="UniProtKB-SubCell"/>
</dbReference>
<dbReference type="GO" id="GO:0044877">
    <property type="term" value="F:protein-containing complex binding"/>
    <property type="evidence" value="ECO:0007669"/>
    <property type="project" value="TreeGrafter"/>
</dbReference>
<evidence type="ECO:0000256" key="9">
    <source>
        <dbReference type="SAM" id="Phobius"/>
    </source>
</evidence>
<dbReference type="PANTHER" id="PTHR45638">
    <property type="entry name" value="CYCLIC NUCLEOTIDE-GATED CATION CHANNEL SUBUNIT A"/>
    <property type="match status" value="1"/>
</dbReference>
<dbReference type="SUPFAM" id="SSF51206">
    <property type="entry name" value="cAMP-binding domain-like"/>
    <property type="match status" value="1"/>
</dbReference>
<evidence type="ECO:0000256" key="3">
    <source>
        <dbReference type="ARBA" id="ARBA00022692"/>
    </source>
</evidence>
<sequence>MTGLRLVHLQTVIRGVLLTRALRLSRSLITWLLYSRYSHLLAIVKLLWLVVITVHYLACMRHYLVLEQTTNRQATGWSAYFADFFYAICLLQGQGDSTQTDNIAANLFSILTVLLGSVLLAIVFGNVAMLVSNFNANETNYQRKLESVVATMDKLHLPEPLRRRIHQYYTHLWSEYESLDGDIFHFSRELSHTLALEVGLCRYMNLITTISFWKDCSPDFITQIVLSLVVRVYLPHDYVIRKGEIGTELFMINRGICELDLLEAATSLGQSPPRRRSREAPPAADGRSYAQIRKLRHRNSHGGFEMYPGEVLGEMSLLMNYRRTANVLALTHVEMCILTRESFQLLITRYADDRRVVLQRMIQSGIERSCVPIPWQDMCTSTGVDVRELSLSAAAAILVDRLDRNVVDETIKYGFQASDMLPSHEKCSSLHAGENKPSAKIIPTLKEGSDMSRGLPVSHRSGLAKSQSFVLPRLSSFSRRGSLSVTHSTSDLHEMRITSANYDVIMDRFQLRRLTQVDIPPQKTILDPDVAAEAPPLTARRTRHWLEVLLVRLRQPIQPDSLLALLHTLPVVAAFHLQVFFVPFVSIYYYHATAGILRGHVAFEVVFLVDLLLQLNTAYRDDKNRLVLSRRAIFSHRSDMDMPGHSIWTSYFADFFYAICFLQGQGDSSSSDSVPEYHFSILTVLLGSVLHAIVFGNVAMLVPNFNANETNYQRKLENIVATMNKLRDLQQGQASMLKMINSLMDTVQSLKDQPRVVHTRMSPSMRV</sequence>
<feature type="domain" description="Cyclic nucleotide-binding" evidence="10">
    <location>
        <begin position="212"/>
        <end position="364"/>
    </location>
</feature>